<evidence type="ECO:0000313" key="1">
    <source>
        <dbReference type="EMBL" id="KHG15114.1"/>
    </source>
</evidence>
<organism evidence="1 2">
    <name type="scientific">Gossypium arboreum</name>
    <name type="common">Tree cotton</name>
    <name type="synonym">Gossypium nanking</name>
    <dbReference type="NCBI Taxonomy" id="29729"/>
    <lineage>
        <taxon>Eukaryota</taxon>
        <taxon>Viridiplantae</taxon>
        <taxon>Streptophyta</taxon>
        <taxon>Embryophyta</taxon>
        <taxon>Tracheophyta</taxon>
        <taxon>Spermatophyta</taxon>
        <taxon>Magnoliopsida</taxon>
        <taxon>eudicotyledons</taxon>
        <taxon>Gunneridae</taxon>
        <taxon>Pentapetalae</taxon>
        <taxon>rosids</taxon>
        <taxon>malvids</taxon>
        <taxon>Malvales</taxon>
        <taxon>Malvaceae</taxon>
        <taxon>Malvoideae</taxon>
        <taxon>Gossypium</taxon>
    </lineage>
</organism>
<dbReference type="Proteomes" id="UP000032142">
    <property type="component" value="Unassembled WGS sequence"/>
</dbReference>
<name>A0A0B0NTG3_GOSAR</name>
<protein>
    <submittedName>
        <fullName evidence="1">Uncharacterized protein</fullName>
    </submittedName>
</protein>
<proteinExistence type="predicted"/>
<gene>
    <name evidence="1" type="ORF">F383_06281</name>
</gene>
<reference evidence="2" key="1">
    <citation type="submission" date="2014-09" db="EMBL/GenBank/DDBJ databases">
        <authorList>
            <person name="Mudge J."/>
            <person name="Ramaraj T."/>
            <person name="Lindquist I.E."/>
            <person name="Bharti A.K."/>
            <person name="Sundararajan A."/>
            <person name="Cameron C.T."/>
            <person name="Woodward J.E."/>
            <person name="May G.D."/>
            <person name="Brubaker C."/>
            <person name="Broadhvest J."/>
            <person name="Wilkins T.A."/>
        </authorList>
    </citation>
    <scope>NUCLEOTIDE SEQUENCE</scope>
    <source>
        <strain evidence="2">cv. AKA8401</strain>
    </source>
</reference>
<keyword evidence="2" id="KW-1185">Reference proteome</keyword>
<evidence type="ECO:0000313" key="2">
    <source>
        <dbReference type="Proteomes" id="UP000032142"/>
    </source>
</evidence>
<dbReference type="AlphaFoldDB" id="A0A0B0NTG3"/>
<sequence>MGISRGLSFNVGINFI</sequence>
<dbReference type="EMBL" id="KN402988">
    <property type="protein sequence ID" value="KHG15114.1"/>
    <property type="molecule type" value="Genomic_DNA"/>
</dbReference>
<accession>A0A0B0NTG3</accession>